<dbReference type="Proteomes" id="UP001279681">
    <property type="component" value="Unassembled WGS sequence"/>
</dbReference>
<feature type="site" description="Could be important to modulate the pK values of the two catalytic cysteine residues" evidence="8">
    <location>
        <position position="211"/>
    </location>
</feature>
<evidence type="ECO:0000256" key="2">
    <source>
        <dbReference type="ARBA" id="ARBA00010219"/>
    </source>
</evidence>
<evidence type="ECO:0000256" key="5">
    <source>
        <dbReference type="ARBA" id="ARBA00023154"/>
    </source>
</evidence>
<evidence type="ECO:0000256" key="8">
    <source>
        <dbReference type="HAMAP-Rule" id="MF_00197"/>
    </source>
</evidence>
<comment type="catalytic activity">
    <reaction evidence="7 8">
        <text>(2S,6S)-2,6-diaminopimelate = meso-2,6-diaminopimelate</text>
        <dbReference type="Rhea" id="RHEA:15393"/>
        <dbReference type="ChEBI" id="CHEBI:57609"/>
        <dbReference type="ChEBI" id="CHEBI:57791"/>
        <dbReference type="EC" id="5.1.1.7"/>
    </reaction>
</comment>
<gene>
    <name evidence="8 10" type="primary">dapF</name>
    <name evidence="10" type="ORF">RFV38_07245</name>
</gene>
<dbReference type="SUPFAM" id="SSF54506">
    <property type="entry name" value="Diaminopimelate epimerase-like"/>
    <property type="match status" value="2"/>
</dbReference>
<proteinExistence type="inferred from homology"/>
<dbReference type="InterPro" id="IPR018510">
    <property type="entry name" value="DAP_epimerase_AS"/>
</dbReference>
<evidence type="ECO:0000256" key="4">
    <source>
        <dbReference type="ARBA" id="ARBA00022605"/>
    </source>
</evidence>
<keyword evidence="5 8" id="KW-0457">Lysine biosynthesis</keyword>
<feature type="binding site" evidence="8">
    <location>
        <position position="193"/>
    </location>
    <ligand>
        <name>substrate</name>
    </ligand>
</feature>
<feature type="binding site" evidence="8">
    <location>
        <position position="11"/>
    </location>
    <ligand>
        <name>substrate</name>
    </ligand>
</feature>
<name>A0ABU4WAQ9_9FUSO</name>
<keyword evidence="4 8" id="KW-0028">Amino-acid biosynthesis</keyword>
<dbReference type="HAMAP" id="MF_00197">
    <property type="entry name" value="DAP_epimerase"/>
    <property type="match status" value="1"/>
</dbReference>
<evidence type="ECO:0000313" key="11">
    <source>
        <dbReference type="Proteomes" id="UP001279681"/>
    </source>
</evidence>
<dbReference type="EMBL" id="JAVIKH010000008">
    <property type="protein sequence ID" value="MDX8336289.1"/>
    <property type="molecule type" value="Genomic_DNA"/>
</dbReference>
<keyword evidence="11" id="KW-1185">Reference proteome</keyword>
<comment type="caution">
    <text evidence="10">The sequence shown here is derived from an EMBL/GenBank/DDBJ whole genome shotgun (WGS) entry which is preliminary data.</text>
</comment>
<evidence type="ECO:0000313" key="10">
    <source>
        <dbReference type="EMBL" id="MDX8336289.1"/>
    </source>
</evidence>
<evidence type="ECO:0000256" key="3">
    <source>
        <dbReference type="ARBA" id="ARBA00013080"/>
    </source>
</evidence>
<comment type="pathway">
    <text evidence="1 8">Amino-acid biosynthesis; L-lysine biosynthesis via DAP pathway; DL-2,6-diaminopimelate from LL-2,6-diaminopimelate: step 1/1.</text>
</comment>
<feature type="binding site" evidence="8">
    <location>
        <begin position="72"/>
        <end position="73"/>
    </location>
    <ligand>
        <name>substrate</name>
    </ligand>
</feature>
<evidence type="ECO:0000256" key="6">
    <source>
        <dbReference type="ARBA" id="ARBA00023235"/>
    </source>
</evidence>
<sequence length="276" mass="30578">MKFSKMQGAGNDFLLFDGVKNKYENYSEMARKLCDRRYGVGGDGIMIAEESQIADIKMTYYNSDGSKGEMCGNGIRCFSKFVYEEGIVKKNKIIIETGDGIKEARLTISGEKVDLVTINMGKARLSSKEIPILTEKENVINEIISINGEQLKYSGVLIGVPHAIVISEDLDNVDVNGIGKIMEKNSLFPKGINVNFIQVLEKDRIKIKTWERGAGRTFACGTGSCSGVYIANLLNLVDKEVWVETEGGLLKIELQKDEIFMTGGAETTFKGEVIWE</sequence>
<feature type="active site" description="Proton donor" evidence="8">
    <location>
        <position position="71"/>
    </location>
</feature>
<evidence type="ECO:0000256" key="1">
    <source>
        <dbReference type="ARBA" id="ARBA00005196"/>
    </source>
</evidence>
<feature type="site" description="Could be important to modulate the pK values of the two catalytic cysteine residues" evidence="8">
    <location>
        <position position="162"/>
    </location>
</feature>
<keyword evidence="8" id="KW-0963">Cytoplasm</keyword>
<protein>
    <recommendedName>
        <fullName evidence="3 8">Diaminopimelate epimerase</fullName>
        <shortName evidence="8">DAP epimerase</shortName>
        <ecNumber evidence="3 8">5.1.1.7</ecNumber>
    </recommendedName>
    <alternativeName>
        <fullName evidence="8">PLP-independent amino acid racemase</fullName>
    </alternativeName>
</protein>
<dbReference type="Pfam" id="PF01678">
    <property type="entry name" value="DAP_epimerase"/>
    <property type="match status" value="2"/>
</dbReference>
<reference evidence="11" key="1">
    <citation type="submission" date="2023-07" db="EMBL/GenBank/DDBJ databases">
        <authorList>
            <person name="Colorado M.A."/>
            <person name="Villamil L.M."/>
            <person name="Melo J.F."/>
            <person name="Rodriguez J.A."/>
            <person name="Ruiz R.Y."/>
        </authorList>
    </citation>
    <scope>NUCLEOTIDE SEQUENCE [LARGE SCALE GENOMIC DNA]</scope>
    <source>
        <strain evidence="11">C33</strain>
    </source>
</reference>
<dbReference type="EC" id="5.1.1.7" evidence="3 8"/>
<dbReference type="Gene3D" id="3.10.310.10">
    <property type="entry name" value="Diaminopimelate Epimerase, Chain A, domain 1"/>
    <property type="match status" value="2"/>
</dbReference>
<comment type="subcellular location">
    <subcellularLocation>
        <location evidence="8">Cytoplasm</location>
    </subcellularLocation>
</comment>
<evidence type="ECO:0000256" key="7">
    <source>
        <dbReference type="ARBA" id="ARBA00051712"/>
    </source>
</evidence>
<dbReference type="PANTHER" id="PTHR31689">
    <property type="entry name" value="DIAMINOPIMELATE EPIMERASE, CHLOROPLASTIC"/>
    <property type="match status" value="1"/>
</dbReference>
<comment type="caution">
    <text evidence="8">Lacks conserved residue(s) required for the propagation of feature annotation.</text>
</comment>
<comment type="similarity">
    <text evidence="2 8">Belongs to the diaminopimelate epimerase family.</text>
</comment>
<feature type="binding site" evidence="8">
    <location>
        <position position="62"/>
    </location>
    <ligand>
        <name>substrate</name>
    </ligand>
</feature>
<organism evidence="10 11">
    <name type="scientific">Candidatus Cetobacterium colombiensis</name>
    <dbReference type="NCBI Taxonomy" id="3073100"/>
    <lineage>
        <taxon>Bacteria</taxon>
        <taxon>Fusobacteriati</taxon>
        <taxon>Fusobacteriota</taxon>
        <taxon>Fusobacteriia</taxon>
        <taxon>Fusobacteriales</taxon>
        <taxon>Fusobacteriaceae</taxon>
        <taxon>Cetobacterium</taxon>
    </lineage>
</organism>
<evidence type="ECO:0000256" key="9">
    <source>
        <dbReference type="PROSITE-ProRule" id="PRU10125"/>
    </source>
</evidence>
<dbReference type="PANTHER" id="PTHR31689:SF0">
    <property type="entry name" value="DIAMINOPIMELATE EPIMERASE"/>
    <property type="match status" value="1"/>
</dbReference>
<feature type="binding site" evidence="8">
    <location>
        <begin position="221"/>
        <end position="222"/>
    </location>
    <ligand>
        <name>substrate</name>
    </ligand>
</feature>
<comment type="subunit">
    <text evidence="8">Homodimer.</text>
</comment>
<feature type="active site" evidence="9">
    <location>
        <position position="71"/>
    </location>
</feature>
<keyword evidence="6 8" id="KW-0413">Isomerase</keyword>
<accession>A0ABU4WAQ9</accession>
<dbReference type="RefSeq" id="WP_320313693.1">
    <property type="nucleotide sequence ID" value="NZ_JAVIKH010000008.1"/>
</dbReference>
<feature type="active site" description="Proton acceptor" evidence="8">
    <location>
        <position position="220"/>
    </location>
</feature>
<comment type="function">
    <text evidence="8">Catalyzes the stereoinversion of LL-2,6-diaminopimelate (L,L-DAP) to meso-diaminopimelate (meso-DAP), a precursor of L-lysine and an essential component of the bacterial peptidoglycan.</text>
</comment>
<dbReference type="PROSITE" id="PS01326">
    <property type="entry name" value="DAP_EPIMERASE"/>
    <property type="match status" value="1"/>
</dbReference>
<dbReference type="GO" id="GO:0008837">
    <property type="term" value="F:diaminopimelate epimerase activity"/>
    <property type="evidence" value="ECO:0007669"/>
    <property type="project" value="UniProtKB-EC"/>
</dbReference>
<dbReference type="InterPro" id="IPR001653">
    <property type="entry name" value="DAP_epimerase_DapF"/>
</dbReference>
<feature type="binding site" evidence="8">
    <location>
        <begin position="211"/>
        <end position="212"/>
    </location>
    <ligand>
        <name>substrate</name>
    </ligand>
</feature>
<dbReference type="NCBIfam" id="TIGR00652">
    <property type="entry name" value="DapF"/>
    <property type="match status" value="1"/>
</dbReference>